<dbReference type="InterPro" id="IPR000048">
    <property type="entry name" value="IQ_motif_EF-hand-BS"/>
</dbReference>
<dbReference type="PROSITE" id="PS50096">
    <property type="entry name" value="IQ"/>
    <property type="match status" value="1"/>
</dbReference>
<dbReference type="GO" id="GO:0005516">
    <property type="term" value="F:calmodulin binding"/>
    <property type="evidence" value="ECO:0007669"/>
    <property type="project" value="UniProtKB-KW"/>
</dbReference>
<reference evidence="4 5" key="1">
    <citation type="submission" date="2018-04" db="EMBL/GenBank/DDBJ databases">
        <authorList>
            <person name="Vogel A."/>
        </authorList>
    </citation>
    <scope>NUCLEOTIDE SEQUENCE [LARGE SCALE GENOMIC DNA]</scope>
</reference>
<dbReference type="AlphaFoldDB" id="A0A484LWI8"/>
<proteinExistence type="inferred from homology"/>
<evidence type="ECO:0000313" key="4">
    <source>
        <dbReference type="EMBL" id="VFQ80599.1"/>
    </source>
</evidence>
<feature type="region of interest" description="Disordered" evidence="3">
    <location>
        <begin position="1"/>
        <end position="58"/>
    </location>
</feature>
<protein>
    <recommendedName>
        <fullName evidence="6">DUF4005 domain-containing protein</fullName>
    </recommendedName>
</protein>
<name>A0A484LWI8_9ASTE</name>
<dbReference type="PANTHER" id="PTHR32295">
    <property type="entry name" value="IQ-DOMAIN 5-RELATED"/>
    <property type="match status" value="1"/>
</dbReference>
<keyword evidence="5" id="KW-1185">Reference proteome</keyword>
<evidence type="ECO:0000313" key="5">
    <source>
        <dbReference type="Proteomes" id="UP000595140"/>
    </source>
</evidence>
<gene>
    <name evidence="4" type="ORF">CCAM_LOCUS22375</name>
</gene>
<evidence type="ECO:0008006" key="6">
    <source>
        <dbReference type="Google" id="ProtNLM"/>
    </source>
</evidence>
<keyword evidence="1" id="KW-0112">Calmodulin-binding</keyword>
<organism evidence="4 5">
    <name type="scientific">Cuscuta campestris</name>
    <dbReference type="NCBI Taxonomy" id="132261"/>
    <lineage>
        <taxon>Eukaryota</taxon>
        <taxon>Viridiplantae</taxon>
        <taxon>Streptophyta</taxon>
        <taxon>Embryophyta</taxon>
        <taxon>Tracheophyta</taxon>
        <taxon>Spermatophyta</taxon>
        <taxon>Magnoliopsida</taxon>
        <taxon>eudicotyledons</taxon>
        <taxon>Gunneridae</taxon>
        <taxon>Pentapetalae</taxon>
        <taxon>asterids</taxon>
        <taxon>lamiids</taxon>
        <taxon>Solanales</taxon>
        <taxon>Convolvulaceae</taxon>
        <taxon>Cuscuteae</taxon>
        <taxon>Cuscuta</taxon>
        <taxon>Cuscuta subgen. Grammica</taxon>
        <taxon>Cuscuta sect. Cleistogrammica</taxon>
    </lineage>
</organism>
<comment type="similarity">
    <text evidence="2">Belongs to the IQD family.</text>
</comment>
<accession>A0A484LWI8</accession>
<dbReference type="Pfam" id="PF00612">
    <property type="entry name" value="IQ"/>
    <property type="match status" value="1"/>
</dbReference>
<evidence type="ECO:0000256" key="3">
    <source>
        <dbReference type="SAM" id="MobiDB-lite"/>
    </source>
</evidence>
<sequence length="126" mass="13116">MGKASRWFRALLGSKKSSPGSPKAKKSNARNSGGVTRGTHSHRNGGDASAPKSHTSDANKHAIAVAAATAAVAEAALAAAQAAAEVVRLTSGNRPAAAYVSSSFDRRREWAAVKIQSEFRAYLVRN</sequence>
<dbReference type="PANTHER" id="PTHR32295:SF174">
    <property type="entry name" value="PROTEIN IQ-DOMAIN 24"/>
    <property type="match status" value="1"/>
</dbReference>
<feature type="compositionally biased region" description="Low complexity" evidence="3">
    <location>
        <begin position="10"/>
        <end position="22"/>
    </location>
</feature>
<dbReference type="Proteomes" id="UP000595140">
    <property type="component" value="Unassembled WGS sequence"/>
</dbReference>
<evidence type="ECO:0000256" key="2">
    <source>
        <dbReference type="ARBA" id="ARBA00024341"/>
    </source>
</evidence>
<evidence type="ECO:0000256" key="1">
    <source>
        <dbReference type="ARBA" id="ARBA00022860"/>
    </source>
</evidence>
<dbReference type="EMBL" id="OOIL02002122">
    <property type="protein sequence ID" value="VFQ80599.1"/>
    <property type="molecule type" value="Genomic_DNA"/>
</dbReference>